<keyword evidence="2" id="KW-1185">Reference proteome</keyword>
<evidence type="ECO:0000313" key="1">
    <source>
        <dbReference type="EMBL" id="PNV72624.1"/>
    </source>
</evidence>
<name>A0ABX4YDV0_9LEPT</name>
<protein>
    <submittedName>
        <fullName evidence="1">Uncharacterized protein</fullName>
    </submittedName>
</protein>
<gene>
    <name evidence="1" type="ORF">BES34_018870</name>
</gene>
<evidence type="ECO:0000313" key="2">
    <source>
        <dbReference type="Proteomes" id="UP000094669"/>
    </source>
</evidence>
<dbReference type="EMBL" id="MCRM02000029">
    <property type="protein sequence ID" value="PNV72624.1"/>
    <property type="molecule type" value="Genomic_DNA"/>
</dbReference>
<comment type="caution">
    <text evidence="1">The sequence shown here is derived from an EMBL/GenBank/DDBJ whole genome shotgun (WGS) entry which is preliminary data.</text>
</comment>
<accession>A0ABX4YDV0</accession>
<dbReference type="Proteomes" id="UP000094669">
    <property type="component" value="Unassembled WGS sequence"/>
</dbReference>
<organism evidence="1 2">
    <name type="scientific">Leptospira inadai serovar Lyme</name>
    <dbReference type="NCBI Taxonomy" id="293084"/>
    <lineage>
        <taxon>Bacteria</taxon>
        <taxon>Pseudomonadati</taxon>
        <taxon>Spirochaetota</taxon>
        <taxon>Spirochaetia</taxon>
        <taxon>Leptospirales</taxon>
        <taxon>Leptospiraceae</taxon>
        <taxon>Leptospira</taxon>
    </lineage>
</organism>
<proteinExistence type="predicted"/>
<sequence length="79" mass="9111">MKSDLKTIFQDDEHWYFIKVDANGDYYLVTYSGGFAMETVVIKLSNEQVNDFMKENSSLLGLAQDLARNPENYNLIKIP</sequence>
<reference evidence="1" key="1">
    <citation type="submission" date="2018-01" db="EMBL/GenBank/DDBJ databases">
        <title>Genomic characterization of Leptospira inadai serogroup Lyme isolated from captured rat in Brazil and comparative analysis with human reference strain.</title>
        <authorList>
            <person name="Moreno L.Z."/>
            <person name="Loureiro A.P."/>
            <person name="Miraglia F."/>
            <person name="Kremer F.S."/>
            <person name="Eslabao M.R."/>
            <person name="Dellagostin O.A."/>
            <person name="Lilenbaum W."/>
            <person name="Moreno A.M."/>
        </authorList>
    </citation>
    <scope>NUCLEOTIDE SEQUENCE [LARGE SCALE GENOMIC DNA]</scope>
    <source>
        <strain evidence="1">M34/99</strain>
    </source>
</reference>
<dbReference type="RefSeq" id="WP_010412856.1">
    <property type="nucleotide sequence ID" value="NZ_MCRM02000029.1"/>
</dbReference>